<evidence type="ECO:0000256" key="1">
    <source>
        <dbReference type="ARBA" id="ARBA00023125"/>
    </source>
</evidence>
<evidence type="ECO:0000313" key="5">
    <source>
        <dbReference type="Proteomes" id="UP000465035"/>
    </source>
</evidence>
<dbReference type="SUPFAM" id="SSF47413">
    <property type="entry name" value="lambda repressor-like DNA-binding domains"/>
    <property type="match status" value="1"/>
</dbReference>
<dbReference type="GeneID" id="69056829"/>
<dbReference type="EMBL" id="CP047121">
    <property type="protein sequence ID" value="QHB50804.1"/>
    <property type="molecule type" value="Genomic_DNA"/>
</dbReference>
<feature type="transmembrane region" description="Helical" evidence="2">
    <location>
        <begin position="86"/>
        <end position="107"/>
    </location>
</feature>
<dbReference type="RefSeq" id="WP_003551198.1">
    <property type="nucleotide sequence ID" value="NZ_CABKOL010000106.1"/>
</dbReference>
<accession>A0A6P1E9H0</accession>
<reference evidence="4 5" key="1">
    <citation type="submission" date="2019-12" db="EMBL/GenBank/DDBJ databases">
        <title>Lactobacillus hilgardii FLUB.</title>
        <authorList>
            <person name="Gustaw K."/>
        </authorList>
    </citation>
    <scope>NUCLEOTIDE SEQUENCE [LARGE SCALE GENOMIC DNA]</scope>
    <source>
        <strain evidence="4 5">FLUB</strain>
    </source>
</reference>
<dbReference type="Pfam" id="PF01381">
    <property type="entry name" value="HTH_3"/>
    <property type="match status" value="1"/>
</dbReference>
<dbReference type="AlphaFoldDB" id="A0A6P1E9H0"/>
<feature type="domain" description="HTH cro/C1-type" evidence="3">
    <location>
        <begin position="7"/>
        <end position="61"/>
    </location>
</feature>
<keyword evidence="2" id="KW-1133">Transmembrane helix</keyword>
<dbReference type="SMART" id="SM00530">
    <property type="entry name" value="HTH_XRE"/>
    <property type="match status" value="1"/>
</dbReference>
<dbReference type="Gene3D" id="1.10.260.40">
    <property type="entry name" value="lambda repressor-like DNA-binding domains"/>
    <property type="match status" value="1"/>
</dbReference>
<keyword evidence="1" id="KW-0238">DNA-binding</keyword>
<dbReference type="InterPro" id="IPR010982">
    <property type="entry name" value="Lambda_DNA-bd_dom_sf"/>
</dbReference>
<dbReference type="PANTHER" id="PTHR46558">
    <property type="entry name" value="TRACRIPTIONAL REGULATORY PROTEIN-RELATED-RELATED"/>
    <property type="match status" value="1"/>
</dbReference>
<dbReference type="Proteomes" id="UP000465035">
    <property type="component" value="Chromosome"/>
</dbReference>
<dbReference type="CDD" id="cd00093">
    <property type="entry name" value="HTH_XRE"/>
    <property type="match status" value="1"/>
</dbReference>
<keyword evidence="2" id="KW-0472">Membrane</keyword>
<sequence length="244" mass="28269">MDFGEQLQIRRKQLNLTQAQLAQKLHVTRQTVSRWENNATYPNLDILVEMSDFLDLSLDKLLKGSDSKMVETISKDVRLKQRYRKWLISIGILFLLLLVFLGVLSWGRHSQNEMIDRFNPFLKTTYGYALLPEKTPPKREKSIITGSDGKRHQKWMNVPQPVNARVVTNPFGDGEWLKFQVGAIPEKGMNYAVVLHKGSYVKRARLVTRSDIPSLIRSIMGQNDQYMPYTYKLFGPKGSWNPFH</sequence>
<dbReference type="PANTHER" id="PTHR46558:SF4">
    <property type="entry name" value="DNA-BIDING PHAGE PROTEIN"/>
    <property type="match status" value="1"/>
</dbReference>
<protein>
    <submittedName>
        <fullName evidence="4">Helix-turn-helix domain-containing protein</fullName>
    </submittedName>
</protein>
<evidence type="ECO:0000256" key="2">
    <source>
        <dbReference type="SAM" id="Phobius"/>
    </source>
</evidence>
<proteinExistence type="predicted"/>
<dbReference type="PROSITE" id="PS50943">
    <property type="entry name" value="HTH_CROC1"/>
    <property type="match status" value="1"/>
</dbReference>
<dbReference type="SMR" id="A0A6P1E9H0"/>
<evidence type="ECO:0000313" key="4">
    <source>
        <dbReference type="EMBL" id="QHB50804.1"/>
    </source>
</evidence>
<keyword evidence="2" id="KW-0812">Transmembrane</keyword>
<dbReference type="InterPro" id="IPR001387">
    <property type="entry name" value="Cro/C1-type_HTH"/>
</dbReference>
<evidence type="ECO:0000259" key="3">
    <source>
        <dbReference type="PROSITE" id="PS50943"/>
    </source>
</evidence>
<gene>
    <name evidence="4" type="ORF">GQR93_00500</name>
</gene>
<dbReference type="GO" id="GO:0003677">
    <property type="term" value="F:DNA binding"/>
    <property type="evidence" value="ECO:0007669"/>
    <property type="project" value="UniProtKB-KW"/>
</dbReference>
<name>A0A6P1E9H0_LENHI</name>
<organism evidence="4 5">
    <name type="scientific">Lentilactobacillus hilgardii</name>
    <name type="common">Lactobacillus hilgardii</name>
    <dbReference type="NCBI Taxonomy" id="1588"/>
    <lineage>
        <taxon>Bacteria</taxon>
        <taxon>Bacillati</taxon>
        <taxon>Bacillota</taxon>
        <taxon>Bacilli</taxon>
        <taxon>Lactobacillales</taxon>
        <taxon>Lactobacillaceae</taxon>
        <taxon>Lentilactobacillus</taxon>
    </lineage>
</organism>